<dbReference type="FunFam" id="3.40.50.11540:FF:000001">
    <property type="entry name" value="NADH dehydrogenase [ubiquinone] flavoprotein 1, mitochondrial"/>
    <property type="match status" value="1"/>
</dbReference>
<dbReference type="CDD" id="cd02980">
    <property type="entry name" value="TRX_Fd_family"/>
    <property type="match status" value="1"/>
</dbReference>
<keyword evidence="2" id="KW-0004">4Fe-4S</keyword>
<dbReference type="GO" id="GO:0008137">
    <property type="term" value="F:NADH dehydrogenase (ubiquinone) activity"/>
    <property type="evidence" value="ECO:0007669"/>
    <property type="project" value="InterPro"/>
</dbReference>
<evidence type="ECO:0000256" key="3">
    <source>
        <dbReference type="ARBA" id="ARBA00022723"/>
    </source>
</evidence>
<keyword evidence="8" id="KW-1185">Reference proteome</keyword>
<dbReference type="Gene3D" id="3.30.70.20">
    <property type="match status" value="1"/>
</dbReference>
<dbReference type="Gene3D" id="6.10.250.1450">
    <property type="match status" value="1"/>
</dbReference>
<protein>
    <submittedName>
        <fullName evidence="7">NADH-quinone oxidoreductase subunit NuoF</fullName>
    </submittedName>
</protein>
<accession>A0A4P8L397</accession>
<evidence type="ECO:0000313" key="7">
    <source>
        <dbReference type="EMBL" id="QCQ21455.1"/>
    </source>
</evidence>
<gene>
    <name evidence="7" type="ORF">FDQ92_04250</name>
</gene>
<dbReference type="SMART" id="SM00928">
    <property type="entry name" value="NADH_4Fe-4S"/>
    <property type="match status" value="1"/>
</dbReference>
<reference evidence="7 8" key="1">
    <citation type="submission" date="2019-05" db="EMBL/GenBank/DDBJ databases">
        <title>The Complete Genome Sequence of the n-alkane-degrading Desulfoglaeba alkanexedens ALDC reveals multiple alkylsuccinate synthase gene clusters.</title>
        <authorList>
            <person name="Callaghan A.V."/>
            <person name="Davidova I.A."/>
            <person name="Duncan K.E."/>
            <person name="Morris B."/>
            <person name="McInerney M.J."/>
        </authorList>
    </citation>
    <scope>NUCLEOTIDE SEQUENCE [LARGE SCALE GENOMIC DNA]</scope>
    <source>
        <strain evidence="7 8">ALDC</strain>
    </source>
</reference>
<keyword evidence="3" id="KW-0479">Metal-binding</keyword>
<dbReference type="EMBL" id="CP040098">
    <property type="protein sequence ID" value="QCQ21455.1"/>
    <property type="molecule type" value="Genomic_DNA"/>
</dbReference>
<sequence>MERLKSIQDLDGLRQRIIEKRKELRKRIRVCTGTGCHSQGSRRLVDAFQQELESRGLTREYMVIPTGCNGFCACGPIVVIEPEEVFYQRVKPEQVRAIVERSVVGDEIIEELLYVDPTTGERIVHEFEIPFFAKQKRLVFKDTGSNYVTDIEDYIARGGYSALAKVLSGMKPEEVIDEVKRSGLRGRGGGGFPTGVKWESCRRAHGDIKYVMCNADEGDPGAYMDRSLLEGNPHQVLEGMIIGAYAIGAVEGYIYVRFEYPMAVKNAEWAIKQAKDYGLLGENIMGTPFGLDMHVNRGGGAFICGESTALMASLEGKVGEPRGKHIHTVEKGLWGRPSNLNNVETWANVPLIINNGGDWYASMGTERSKGTKIFSLVGKINNTGLVEVAMGTPLRTIIYDIGGGIPEGKRFKAVQTGGPSGGCIPERLIDLPVDFEKLKEAGSMMGSGGMIVMDEATCMVDVARYFLNFLVEESCGKCIPCRVGVKRMHELVTDMCEGRARPGDLERLEELCHAIQETALCGLGKSAPNPVLSTIQYFRDEYEAHIYDKRCPAKICKALITYVIDPDKCTGCGLCRIKCPEGAVIGAKKECHCIDEELCVRCGICMENCKFGAIYIE</sequence>
<keyword evidence="4" id="KW-0408">Iron</keyword>
<dbReference type="RefSeq" id="WP_137423426.1">
    <property type="nucleotide sequence ID" value="NZ_CP040098.1"/>
</dbReference>
<dbReference type="InterPro" id="IPR037225">
    <property type="entry name" value="Nuo51_FMN-bd_sf"/>
</dbReference>
<dbReference type="PROSITE" id="PS00198">
    <property type="entry name" value="4FE4S_FER_1"/>
    <property type="match status" value="1"/>
</dbReference>
<reference evidence="7 8" key="2">
    <citation type="submission" date="2019-05" db="EMBL/GenBank/DDBJ databases">
        <authorList>
            <person name="Suflita J.M."/>
            <person name="Marks C.R."/>
        </authorList>
    </citation>
    <scope>NUCLEOTIDE SEQUENCE [LARGE SCALE GENOMIC DNA]</scope>
    <source>
        <strain evidence="7 8">ALDC</strain>
    </source>
</reference>
<dbReference type="InterPro" id="IPR001368">
    <property type="entry name" value="TNFR/NGFR_Cys_rich_reg"/>
</dbReference>
<dbReference type="GO" id="GO:0010181">
    <property type="term" value="F:FMN binding"/>
    <property type="evidence" value="ECO:0007669"/>
    <property type="project" value="InterPro"/>
</dbReference>
<dbReference type="InterPro" id="IPR011538">
    <property type="entry name" value="Nuo51_FMN-bd"/>
</dbReference>
<evidence type="ECO:0000256" key="1">
    <source>
        <dbReference type="ARBA" id="ARBA00007523"/>
    </source>
</evidence>
<dbReference type="Pfam" id="PF01512">
    <property type="entry name" value="Complex1_51K"/>
    <property type="match status" value="1"/>
</dbReference>
<dbReference type="InterPro" id="IPR017900">
    <property type="entry name" value="4Fe4S_Fe_S_CS"/>
</dbReference>
<comment type="similarity">
    <text evidence="1">Belongs to the complex I 51 kDa subunit family.</text>
</comment>
<evidence type="ECO:0000256" key="4">
    <source>
        <dbReference type="ARBA" id="ARBA00023004"/>
    </source>
</evidence>
<dbReference type="PROSITE" id="PS00652">
    <property type="entry name" value="TNFR_NGFR_1"/>
    <property type="match status" value="1"/>
</dbReference>
<feature type="domain" description="4Fe-4S ferredoxin-type" evidence="6">
    <location>
        <begin position="560"/>
        <end position="589"/>
    </location>
</feature>
<dbReference type="Pfam" id="PF00037">
    <property type="entry name" value="Fer4"/>
    <property type="match status" value="2"/>
</dbReference>
<feature type="domain" description="4Fe-4S ferredoxin-type" evidence="6">
    <location>
        <begin position="590"/>
        <end position="617"/>
    </location>
</feature>
<dbReference type="SUPFAM" id="SSF52833">
    <property type="entry name" value="Thioredoxin-like"/>
    <property type="match status" value="1"/>
</dbReference>
<dbReference type="AlphaFoldDB" id="A0A4P8L397"/>
<dbReference type="Pfam" id="PF10589">
    <property type="entry name" value="NADH_4Fe-4S"/>
    <property type="match status" value="1"/>
</dbReference>
<evidence type="ECO:0000313" key="8">
    <source>
        <dbReference type="Proteomes" id="UP000298602"/>
    </source>
</evidence>
<dbReference type="Gene3D" id="3.40.50.11540">
    <property type="entry name" value="NADH-ubiquinone oxidoreductase 51kDa subunit"/>
    <property type="match status" value="1"/>
</dbReference>
<dbReference type="InterPro" id="IPR019575">
    <property type="entry name" value="Nuop51_4Fe4S-bd"/>
</dbReference>
<dbReference type="SUPFAM" id="SSF140490">
    <property type="entry name" value="Nqo1C-terminal domain-like"/>
    <property type="match status" value="1"/>
</dbReference>
<proteinExistence type="inferred from homology"/>
<name>A0A4P8L397_9BACT</name>
<keyword evidence="5" id="KW-0411">Iron-sulfur</keyword>
<dbReference type="Proteomes" id="UP000298602">
    <property type="component" value="Chromosome"/>
</dbReference>
<dbReference type="InterPro" id="IPR001949">
    <property type="entry name" value="NADH-UbQ_OxRdtase_51kDa_CS"/>
</dbReference>
<dbReference type="GO" id="GO:0046872">
    <property type="term" value="F:metal ion binding"/>
    <property type="evidence" value="ECO:0007669"/>
    <property type="project" value="UniProtKB-KW"/>
</dbReference>
<dbReference type="SUPFAM" id="SSF142984">
    <property type="entry name" value="Nqo1 middle domain-like"/>
    <property type="match status" value="1"/>
</dbReference>
<dbReference type="PROSITE" id="PS00645">
    <property type="entry name" value="COMPLEX1_51K_2"/>
    <property type="match status" value="1"/>
</dbReference>
<dbReference type="InterPro" id="IPR017896">
    <property type="entry name" value="4Fe4S_Fe-S-bd"/>
</dbReference>
<dbReference type="PANTHER" id="PTHR43578:SF3">
    <property type="entry name" value="NADH-QUINONE OXIDOREDUCTASE SUBUNIT F"/>
    <property type="match status" value="1"/>
</dbReference>
<dbReference type="Gene3D" id="1.20.1440.230">
    <property type="entry name" value="NADH-ubiquinone oxidoreductase 51kDa subunit, iron-sulphur binding domain"/>
    <property type="match status" value="1"/>
</dbReference>
<dbReference type="PANTHER" id="PTHR43578">
    <property type="entry name" value="NADH-QUINONE OXIDOREDUCTASE SUBUNIT F"/>
    <property type="match status" value="1"/>
</dbReference>
<dbReference type="InterPro" id="IPR037207">
    <property type="entry name" value="Nuop51_4Fe4S-bd_sf"/>
</dbReference>
<dbReference type="FunFam" id="1.20.1440.230:FF:000001">
    <property type="entry name" value="Mitochondrial NADH dehydrogenase flavoprotein 1"/>
    <property type="match status" value="1"/>
</dbReference>
<dbReference type="SUPFAM" id="SSF142019">
    <property type="entry name" value="Nqo1 FMN-binding domain-like"/>
    <property type="match status" value="1"/>
</dbReference>
<evidence type="ECO:0000259" key="6">
    <source>
        <dbReference type="PROSITE" id="PS51379"/>
    </source>
</evidence>
<evidence type="ECO:0000256" key="2">
    <source>
        <dbReference type="ARBA" id="ARBA00022485"/>
    </source>
</evidence>
<dbReference type="KEGG" id="dax:FDQ92_04250"/>
<dbReference type="OrthoDB" id="9805533at2"/>
<dbReference type="Gene3D" id="3.40.30.10">
    <property type="entry name" value="Glutaredoxin"/>
    <property type="match status" value="1"/>
</dbReference>
<organism evidence="7 8">
    <name type="scientific">Desulfoglaeba alkanexedens ALDC</name>
    <dbReference type="NCBI Taxonomy" id="980445"/>
    <lineage>
        <taxon>Bacteria</taxon>
        <taxon>Pseudomonadati</taxon>
        <taxon>Thermodesulfobacteriota</taxon>
        <taxon>Syntrophobacteria</taxon>
        <taxon>Syntrophobacterales</taxon>
        <taxon>Syntrophobacteraceae</taxon>
        <taxon>Desulfoglaeba</taxon>
    </lineage>
</organism>
<dbReference type="SUPFAM" id="SSF54862">
    <property type="entry name" value="4Fe-4S ferredoxins"/>
    <property type="match status" value="1"/>
</dbReference>
<dbReference type="Pfam" id="PF01257">
    <property type="entry name" value="2Fe-2S_thioredx"/>
    <property type="match status" value="1"/>
</dbReference>
<evidence type="ECO:0000256" key="5">
    <source>
        <dbReference type="ARBA" id="ARBA00023014"/>
    </source>
</evidence>
<dbReference type="GO" id="GO:0051539">
    <property type="term" value="F:4 iron, 4 sulfur cluster binding"/>
    <property type="evidence" value="ECO:0007669"/>
    <property type="project" value="UniProtKB-KW"/>
</dbReference>
<dbReference type="InterPro" id="IPR036249">
    <property type="entry name" value="Thioredoxin-like_sf"/>
</dbReference>
<dbReference type="PROSITE" id="PS51379">
    <property type="entry name" value="4FE4S_FER_2"/>
    <property type="match status" value="2"/>
</dbReference>
<dbReference type="Gene3D" id="3.10.20.600">
    <property type="match status" value="1"/>
</dbReference>